<dbReference type="Proteomes" id="UP001562354">
    <property type="component" value="Unassembled WGS sequence"/>
</dbReference>
<feature type="region of interest" description="Disordered" evidence="1">
    <location>
        <begin position="106"/>
        <end position="191"/>
    </location>
</feature>
<proteinExistence type="predicted"/>
<evidence type="ECO:0000313" key="3">
    <source>
        <dbReference type="Proteomes" id="UP001562354"/>
    </source>
</evidence>
<accession>A0ABR3P6G5</accession>
<dbReference type="RefSeq" id="XP_069198031.1">
    <property type="nucleotide sequence ID" value="XM_069345822.1"/>
</dbReference>
<dbReference type="EMBL" id="JBFMKM010000013">
    <property type="protein sequence ID" value="KAL1301755.1"/>
    <property type="molecule type" value="Genomic_DNA"/>
</dbReference>
<keyword evidence="3" id="KW-1185">Reference proteome</keyword>
<protein>
    <submittedName>
        <fullName evidence="2">Uncharacterized protein</fullName>
    </submittedName>
</protein>
<evidence type="ECO:0000256" key="1">
    <source>
        <dbReference type="SAM" id="MobiDB-lite"/>
    </source>
</evidence>
<gene>
    <name evidence="2" type="ORF">AAFC00_005954</name>
</gene>
<name>A0ABR3P6G5_9PEZI</name>
<feature type="region of interest" description="Disordered" evidence="1">
    <location>
        <begin position="1"/>
        <end position="49"/>
    </location>
</feature>
<organism evidence="2 3">
    <name type="scientific">Neodothiora populina</name>
    <dbReference type="NCBI Taxonomy" id="2781224"/>
    <lineage>
        <taxon>Eukaryota</taxon>
        <taxon>Fungi</taxon>
        <taxon>Dikarya</taxon>
        <taxon>Ascomycota</taxon>
        <taxon>Pezizomycotina</taxon>
        <taxon>Dothideomycetes</taxon>
        <taxon>Dothideomycetidae</taxon>
        <taxon>Dothideales</taxon>
        <taxon>Dothioraceae</taxon>
        <taxon>Neodothiora</taxon>
    </lineage>
</organism>
<sequence>MFCRARPAYDDEANNNNNNNNPTNQAQTQGRRNNPALGYQQEADMRRRQTRRDEALARRLQREALDGGFDQRRNPEQEVFGNAGDHFLNENFVQEATNLVMGALGNAGYGRRGERESGRLRGPPRSDPLSRDLGLAPNAFGTESVLGFGPPRPPRPAQNVASPAGRRRDSLLRSTSKSGNGSGGGGGGDFIGRWLSKLG</sequence>
<feature type="compositionally biased region" description="Gly residues" evidence="1">
    <location>
        <begin position="180"/>
        <end position="190"/>
    </location>
</feature>
<reference evidence="2 3" key="1">
    <citation type="submission" date="2024-07" db="EMBL/GenBank/DDBJ databases">
        <title>Draft sequence of the Neodothiora populina.</title>
        <authorList>
            <person name="Drown D.D."/>
            <person name="Schuette U.S."/>
            <person name="Buechlein A.B."/>
            <person name="Rusch D.R."/>
            <person name="Winton L.W."/>
            <person name="Adams G.A."/>
        </authorList>
    </citation>
    <scope>NUCLEOTIDE SEQUENCE [LARGE SCALE GENOMIC DNA]</scope>
    <source>
        <strain evidence="2 3">CPC 39397</strain>
    </source>
</reference>
<dbReference type="GeneID" id="95979653"/>
<comment type="caution">
    <text evidence="2">The sequence shown here is derived from an EMBL/GenBank/DDBJ whole genome shotgun (WGS) entry which is preliminary data.</text>
</comment>
<feature type="compositionally biased region" description="Polar residues" evidence="1">
    <location>
        <begin position="22"/>
        <end position="32"/>
    </location>
</feature>
<evidence type="ECO:0000313" key="2">
    <source>
        <dbReference type="EMBL" id="KAL1301755.1"/>
    </source>
</evidence>